<evidence type="ECO:0000313" key="7">
    <source>
        <dbReference type="Proteomes" id="UP000026915"/>
    </source>
</evidence>
<comment type="subcellular location">
    <subcellularLocation>
        <location evidence="1">Nucleus</location>
    </subcellularLocation>
</comment>
<dbReference type="EMBL" id="CM001880">
    <property type="protein sequence ID" value="EOY00976.1"/>
    <property type="molecule type" value="Genomic_DNA"/>
</dbReference>
<dbReference type="GO" id="GO:0030261">
    <property type="term" value="P:chromosome condensation"/>
    <property type="evidence" value="ECO:0000318"/>
    <property type="project" value="GO_Central"/>
</dbReference>
<proteinExistence type="predicted"/>
<dbReference type="PROSITE" id="PS51504">
    <property type="entry name" value="H15"/>
    <property type="match status" value="1"/>
</dbReference>
<evidence type="ECO:0000256" key="3">
    <source>
        <dbReference type="ARBA" id="ARBA00023242"/>
    </source>
</evidence>
<dbReference type="AlphaFoldDB" id="A0A061E7I7"/>
<dbReference type="PANTHER" id="PTHR11467:SF109">
    <property type="entry name" value="H15 DOMAIN-CONTAINING PROTEIN"/>
    <property type="match status" value="1"/>
</dbReference>
<dbReference type="GO" id="GO:0003690">
    <property type="term" value="F:double-stranded DNA binding"/>
    <property type="evidence" value="ECO:0000318"/>
    <property type="project" value="GO_Central"/>
</dbReference>
<reference evidence="6 7" key="1">
    <citation type="journal article" date="2013" name="Genome Biol.">
        <title>The genome sequence of the most widely cultivated cacao type and its use to identify candidate genes regulating pod color.</title>
        <authorList>
            <person name="Motamayor J.C."/>
            <person name="Mockaitis K."/>
            <person name="Schmutz J."/>
            <person name="Haiminen N."/>
            <person name="Iii D.L."/>
            <person name="Cornejo O."/>
            <person name="Findley S.D."/>
            <person name="Zheng P."/>
            <person name="Utro F."/>
            <person name="Royaert S."/>
            <person name="Saski C."/>
            <person name="Jenkins J."/>
            <person name="Podicheti R."/>
            <person name="Zhao M."/>
            <person name="Scheffler B.E."/>
            <person name="Stack J.C."/>
            <person name="Feltus F.A."/>
            <person name="Mustiga G.M."/>
            <person name="Amores F."/>
            <person name="Phillips W."/>
            <person name="Marelli J.P."/>
            <person name="May G.D."/>
            <person name="Shapiro H."/>
            <person name="Ma J."/>
            <person name="Bustamante C.D."/>
            <person name="Schnell R.J."/>
            <person name="Main D."/>
            <person name="Gilbert D."/>
            <person name="Parida L."/>
            <person name="Kuhn D.N."/>
        </authorList>
    </citation>
    <scope>NUCLEOTIDE SEQUENCE [LARGE SCALE GENOMIC DNA]</scope>
    <source>
        <strain evidence="7">cv. Matina 1-6</strain>
    </source>
</reference>
<dbReference type="Proteomes" id="UP000026915">
    <property type="component" value="Chromosome 2"/>
</dbReference>
<dbReference type="InterPro" id="IPR005818">
    <property type="entry name" value="Histone_H1/H5_H15"/>
</dbReference>
<dbReference type="GO" id="GO:0045910">
    <property type="term" value="P:negative regulation of DNA recombination"/>
    <property type="evidence" value="ECO:0000318"/>
    <property type="project" value="GO_Central"/>
</dbReference>
<sequence length="586" mass="66483">MAESDAVVDNPISPAAEGMLSNRNKAEISSKLKDAILAQLAASNPSMPISPDLIQLRLQQFFPTFHTPIHPPYSSMIQQAILKLNNEGGSSEEAILRFIEKEYEGLPWGHASFLSHHLEKVCRNGDILCVNDGRFILQVNDGDLGHEEEKMSHILNITNRDGKEDQTFVQVKGREVEVIDGWSGVNCYQAEESEDQCEGKRQSVEGNGQIKACEQRILGFEEQKEGRQGLIEEVQEESQNFNGQIEVVEDVNEAKAMPAEVAQEQRAEERKQPEMTEQQIKVLKDDIPQHMMKEEKKYVEQLHQTKGADGVMKSNVVMIGEQEQPQRGKMSSEQGLPQDQQVDITSKMVFLCDGEDGEKLKTPLGKCSMHPLEEEKMEALEHEGQQRRKLHQGERDLFIVCDLQAQQQSQLRTHIYQKAHKLHTDSISASCESRESGQILVKKLKLSPQRPSELPVTTSEGFTQSKQKPTKIYTRREVQNSQLKVKTYLGMSKNIEELEKKQEEELQKPEKLLELESKTKEAKFGGEEAAVSLSIEVKDSMNAPLDLEQHGREHQKRQIKVYVRRNVSKSQLKEPEISNIFPSNSE</sequence>
<dbReference type="SUPFAM" id="SSF46785">
    <property type="entry name" value="Winged helix' DNA-binding domain"/>
    <property type="match status" value="1"/>
</dbReference>
<keyword evidence="3" id="KW-0539">Nucleus</keyword>
<evidence type="ECO:0000256" key="2">
    <source>
        <dbReference type="ARBA" id="ARBA00023125"/>
    </source>
</evidence>
<dbReference type="Gramene" id="EOY00976">
    <property type="protein sequence ID" value="EOY00976"/>
    <property type="gene ID" value="TCM_010876"/>
</dbReference>
<gene>
    <name evidence="6" type="ORF">TCM_010876</name>
</gene>
<dbReference type="InParanoid" id="A0A061E7I7"/>
<keyword evidence="2" id="KW-0238">DNA-binding</keyword>
<dbReference type="OMA" id="QRIMSCE"/>
<dbReference type="GO" id="GO:0005634">
    <property type="term" value="C:nucleus"/>
    <property type="evidence" value="ECO:0000318"/>
    <property type="project" value="GO_Central"/>
</dbReference>
<evidence type="ECO:0000259" key="5">
    <source>
        <dbReference type="PROSITE" id="PS51504"/>
    </source>
</evidence>
<dbReference type="HOGENOM" id="CLU_465728_0_0_1"/>
<dbReference type="GO" id="GO:0005730">
    <property type="term" value="C:nucleolus"/>
    <property type="evidence" value="ECO:0000318"/>
    <property type="project" value="GO_Central"/>
</dbReference>
<feature type="region of interest" description="Disordered" evidence="4">
    <location>
        <begin position="450"/>
        <end position="469"/>
    </location>
</feature>
<dbReference type="Pfam" id="PF00538">
    <property type="entry name" value="Linker_histone"/>
    <property type="match status" value="1"/>
</dbReference>
<dbReference type="InterPro" id="IPR036388">
    <property type="entry name" value="WH-like_DNA-bd_sf"/>
</dbReference>
<dbReference type="Gene3D" id="1.10.10.10">
    <property type="entry name" value="Winged helix-like DNA-binding domain superfamily/Winged helix DNA-binding domain"/>
    <property type="match status" value="1"/>
</dbReference>
<evidence type="ECO:0000313" key="6">
    <source>
        <dbReference type="EMBL" id="EOY00975.1"/>
    </source>
</evidence>
<keyword evidence="7" id="KW-1185">Reference proteome</keyword>
<dbReference type="InterPro" id="IPR036390">
    <property type="entry name" value="WH_DNA-bd_sf"/>
</dbReference>
<dbReference type="PANTHER" id="PTHR11467">
    <property type="entry name" value="HISTONE H1"/>
    <property type="match status" value="1"/>
</dbReference>
<protein>
    <submittedName>
        <fullName evidence="6">Uncharacterized protein isoform 1</fullName>
    </submittedName>
</protein>
<dbReference type="GO" id="GO:0031492">
    <property type="term" value="F:nucleosomal DNA binding"/>
    <property type="evidence" value="ECO:0000318"/>
    <property type="project" value="GO_Central"/>
</dbReference>
<dbReference type="GO" id="GO:0006334">
    <property type="term" value="P:nucleosome assembly"/>
    <property type="evidence" value="ECO:0007669"/>
    <property type="project" value="InterPro"/>
</dbReference>
<name>A0A061E7I7_THECC</name>
<dbReference type="eggNOG" id="ENOG502SAHP">
    <property type="taxonomic scope" value="Eukaryota"/>
</dbReference>
<dbReference type="SMART" id="SM00526">
    <property type="entry name" value="H15"/>
    <property type="match status" value="1"/>
</dbReference>
<feature type="domain" description="H15" evidence="5">
    <location>
        <begin position="69"/>
        <end position="139"/>
    </location>
</feature>
<evidence type="ECO:0000256" key="1">
    <source>
        <dbReference type="ARBA" id="ARBA00004123"/>
    </source>
</evidence>
<dbReference type="GO" id="GO:0000786">
    <property type="term" value="C:nucleosome"/>
    <property type="evidence" value="ECO:0007669"/>
    <property type="project" value="InterPro"/>
</dbReference>
<evidence type="ECO:0000256" key="4">
    <source>
        <dbReference type="SAM" id="MobiDB-lite"/>
    </source>
</evidence>
<dbReference type="EMBL" id="CM001880">
    <property type="protein sequence ID" value="EOY00975.1"/>
    <property type="molecule type" value="Genomic_DNA"/>
</dbReference>
<accession>A0A061E7I7</accession>
<feature type="compositionally biased region" description="Polar residues" evidence="4">
    <location>
        <begin position="455"/>
        <end position="467"/>
    </location>
</feature>
<dbReference type="Gramene" id="EOY00975">
    <property type="protein sequence ID" value="EOY00975"/>
    <property type="gene ID" value="TCM_010876"/>
</dbReference>
<dbReference type="STRING" id="3641.A0A061E7I7"/>
<organism evidence="6 7">
    <name type="scientific">Theobroma cacao</name>
    <name type="common">Cacao</name>
    <name type="synonym">Cocoa</name>
    <dbReference type="NCBI Taxonomy" id="3641"/>
    <lineage>
        <taxon>Eukaryota</taxon>
        <taxon>Viridiplantae</taxon>
        <taxon>Streptophyta</taxon>
        <taxon>Embryophyta</taxon>
        <taxon>Tracheophyta</taxon>
        <taxon>Spermatophyta</taxon>
        <taxon>Magnoliopsida</taxon>
        <taxon>eudicotyledons</taxon>
        <taxon>Gunneridae</taxon>
        <taxon>Pentapetalae</taxon>
        <taxon>rosids</taxon>
        <taxon>malvids</taxon>
        <taxon>Malvales</taxon>
        <taxon>Malvaceae</taxon>
        <taxon>Byttnerioideae</taxon>
        <taxon>Theobroma</taxon>
    </lineage>
</organism>